<proteinExistence type="predicted"/>
<evidence type="ECO:0000256" key="1">
    <source>
        <dbReference type="SAM" id="Phobius"/>
    </source>
</evidence>
<name>A0ABM4BCH4_HYDVU</name>
<evidence type="ECO:0000313" key="3">
    <source>
        <dbReference type="RefSeq" id="XP_065646621.1"/>
    </source>
</evidence>
<organism evidence="2 3">
    <name type="scientific">Hydra vulgaris</name>
    <name type="common">Hydra</name>
    <name type="synonym">Hydra attenuata</name>
    <dbReference type="NCBI Taxonomy" id="6087"/>
    <lineage>
        <taxon>Eukaryota</taxon>
        <taxon>Metazoa</taxon>
        <taxon>Cnidaria</taxon>
        <taxon>Hydrozoa</taxon>
        <taxon>Hydroidolina</taxon>
        <taxon>Anthoathecata</taxon>
        <taxon>Aplanulata</taxon>
        <taxon>Hydridae</taxon>
        <taxon>Hydra</taxon>
    </lineage>
</organism>
<dbReference type="Proteomes" id="UP001652625">
    <property type="component" value="Chromosome 02"/>
</dbReference>
<evidence type="ECO:0000313" key="2">
    <source>
        <dbReference type="Proteomes" id="UP001652625"/>
    </source>
</evidence>
<keyword evidence="1" id="KW-0472">Membrane</keyword>
<accession>A0ABM4BCH4</accession>
<dbReference type="RefSeq" id="XP_065646621.1">
    <property type="nucleotide sequence ID" value="XM_065790549.1"/>
</dbReference>
<feature type="transmembrane region" description="Helical" evidence="1">
    <location>
        <begin position="6"/>
        <end position="22"/>
    </location>
</feature>
<gene>
    <name evidence="3" type="primary">LOC105844769</name>
</gene>
<keyword evidence="1" id="KW-1133">Transmembrane helix</keyword>
<dbReference type="SUPFAM" id="SSF52266">
    <property type="entry name" value="SGNH hydrolase"/>
    <property type="match status" value="1"/>
</dbReference>
<protein>
    <submittedName>
        <fullName evidence="3">Uncharacterized protein LOC105844769</fullName>
    </submittedName>
</protein>
<reference evidence="2" key="1">
    <citation type="submission" date="2025-05" db="UniProtKB">
        <authorList>
            <consortium name="RefSeq"/>
        </authorList>
    </citation>
    <scope>NUCLEOTIDE SEQUENCE [LARGE SCALE GENOMIC DNA]</scope>
</reference>
<dbReference type="GeneID" id="105844769"/>
<keyword evidence="1" id="KW-0812">Transmembrane</keyword>
<reference evidence="3" key="2">
    <citation type="submission" date="2025-08" db="UniProtKB">
        <authorList>
            <consortium name="RefSeq"/>
        </authorList>
    </citation>
    <scope>IDENTIFICATION</scope>
</reference>
<keyword evidence="2" id="KW-1185">Reference proteome</keyword>
<sequence length="394" mass="45759">MKLKQMFPLTSIFFLIIILYFNQRINLELFSHKFSVNFPSCTNTFDISDGKWIFRSKLKSEDLNERTRLDEEIRLSMNWPKLLFRNDSRCGAQFPLYNYQLLAQCNPNSDKPCCNQVSGVCGQGDEYCNCDNCTDFRSTIAAELGVWKPNACYFNYQSYNDTCSLFLKKEISMLFVGDSLIRQIYTVMLMILTNNYFNGSIPVYASEKDKFTCTGEHQVTNKDCSVRVVAQNSAELPLHALCNGANVTIKMIQDYNHKLVPEVYSAINKTISQENNWIIAGVGLHYQLNFENMKSVYLDPLWELLNSSLNAWPKLIWFDIHGTFGFLRMRTAAMNEEIVTFNKKIQQYWEHRNVTVVKTFNFSQNLRSYDGRHYGVGFNELKAQLILHLLKNQL</sequence>